<reference evidence="2 3" key="1">
    <citation type="submission" date="2023-07" db="EMBL/GenBank/DDBJ databases">
        <title>Sorghum-associated microbial communities from plants grown in Nebraska, USA.</title>
        <authorList>
            <person name="Schachtman D."/>
        </authorList>
    </citation>
    <scope>NUCLEOTIDE SEQUENCE [LARGE SCALE GENOMIC DNA]</scope>
    <source>
        <strain evidence="2 3">4099</strain>
    </source>
</reference>
<comment type="caution">
    <text evidence="2">The sequence shown here is derived from an EMBL/GenBank/DDBJ whole genome shotgun (WGS) entry which is preliminary data.</text>
</comment>
<evidence type="ECO:0000313" key="3">
    <source>
        <dbReference type="Proteomes" id="UP001256588"/>
    </source>
</evidence>
<organism evidence="2 3">
    <name type="scientific">Luteimonas terrae</name>
    <dbReference type="NCBI Taxonomy" id="1530191"/>
    <lineage>
        <taxon>Bacteria</taxon>
        <taxon>Pseudomonadati</taxon>
        <taxon>Pseudomonadota</taxon>
        <taxon>Gammaproteobacteria</taxon>
        <taxon>Lysobacterales</taxon>
        <taxon>Lysobacteraceae</taxon>
        <taxon>Luteimonas</taxon>
    </lineage>
</organism>
<gene>
    <name evidence="2" type="ORF">J2W68_001735</name>
</gene>
<dbReference type="EMBL" id="JAVDWO010000006">
    <property type="protein sequence ID" value="MDR7193007.1"/>
    <property type="molecule type" value="Genomic_DNA"/>
</dbReference>
<protein>
    <submittedName>
        <fullName evidence="2">Uncharacterized protein</fullName>
    </submittedName>
</protein>
<name>A0ABU1XW70_9GAMM</name>
<keyword evidence="3" id="KW-1185">Reference proteome</keyword>
<evidence type="ECO:0000256" key="1">
    <source>
        <dbReference type="SAM" id="MobiDB-lite"/>
    </source>
</evidence>
<evidence type="ECO:0000313" key="2">
    <source>
        <dbReference type="EMBL" id="MDR7193007.1"/>
    </source>
</evidence>
<dbReference type="Proteomes" id="UP001256588">
    <property type="component" value="Unassembled WGS sequence"/>
</dbReference>
<feature type="region of interest" description="Disordered" evidence="1">
    <location>
        <begin position="125"/>
        <end position="164"/>
    </location>
</feature>
<accession>A0ABU1XW70</accession>
<dbReference type="RefSeq" id="WP_310234638.1">
    <property type="nucleotide sequence ID" value="NZ_JAVDWO010000006.1"/>
</dbReference>
<sequence length="164" mass="18036">MDARRFPTEPGWRVGKCRNERLAGLAPSGLALFFGSVSFGPAKEMNPLAVRRVEAFDFAFLPESNAKTWIKRFRPLSRPSSFLLVDAKRNGTKEKRLPDTSEARGFECAGIFRLGILPRSENAAHPWAAPSGSASRAKRLVPCHSNRNSSRATTTAKTRSTSTS</sequence>
<feature type="compositionally biased region" description="Low complexity" evidence="1">
    <location>
        <begin position="149"/>
        <end position="164"/>
    </location>
</feature>
<proteinExistence type="predicted"/>